<proteinExistence type="predicted"/>
<dbReference type="EMBL" id="CP036317">
    <property type="protein sequence ID" value="QDV16983.1"/>
    <property type="molecule type" value="Genomic_DNA"/>
</dbReference>
<gene>
    <name evidence="2" type="ORF">Pan153_16170</name>
</gene>
<feature type="region of interest" description="Disordered" evidence="1">
    <location>
        <begin position="68"/>
        <end position="88"/>
    </location>
</feature>
<reference evidence="2 3" key="1">
    <citation type="submission" date="2019-02" db="EMBL/GenBank/DDBJ databases">
        <title>Deep-cultivation of Planctomycetes and their phenomic and genomic characterization uncovers novel biology.</title>
        <authorList>
            <person name="Wiegand S."/>
            <person name="Jogler M."/>
            <person name="Boedeker C."/>
            <person name="Pinto D."/>
            <person name="Vollmers J."/>
            <person name="Rivas-Marin E."/>
            <person name="Kohn T."/>
            <person name="Peeters S.H."/>
            <person name="Heuer A."/>
            <person name="Rast P."/>
            <person name="Oberbeckmann S."/>
            <person name="Bunk B."/>
            <person name="Jeske O."/>
            <person name="Meyerdierks A."/>
            <person name="Storesund J.E."/>
            <person name="Kallscheuer N."/>
            <person name="Luecker S."/>
            <person name="Lage O.M."/>
            <person name="Pohl T."/>
            <person name="Merkel B.J."/>
            <person name="Hornburger P."/>
            <person name="Mueller R.-W."/>
            <person name="Bruemmer F."/>
            <person name="Labrenz M."/>
            <person name="Spormann A.M."/>
            <person name="Op den Camp H."/>
            <person name="Overmann J."/>
            <person name="Amann R."/>
            <person name="Jetten M.S.M."/>
            <person name="Mascher T."/>
            <person name="Medema M.H."/>
            <person name="Devos D.P."/>
            <person name="Kaster A.-K."/>
            <person name="Ovreas L."/>
            <person name="Rohde M."/>
            <person name="Galperin M.Y."/>
            <person name="Jogler C."/>
        </authorList>
    </citation>
    <scope>NUCLEOTIDE SEQUENCE [LARGE SCALE GENOMIC DNA]</scope>
    <source>
        <strain evidence="2 3">Pan153</strain>
    </source>
</reference>
<name>A0A518FKY6_9PLAN</name>
<organism evidence="2 3">
    <name type="scientific">Gimesia panareensis</name>
    <dbReference type="NCBI Taxonomy" id="2527978"/>
    <lineage>
        <taxon>Bacteria</taxon>
        <taxon>Pseudomonadati</taxon>
        <taxon>Planctomycetota</taxon>
        <taxon>Planctomycetia</taxon>
        <taxon>Planctomycetales</taxon>
        <taxon>Planctomycetaceae</taxon>
        <taxon>Gimesia</taxon>
    </lineage>
</organism>
<feature type="compositionally biased region" description="Polar residues" evidence="1">
    <location>
        <begin position="79"/>
        <end position="88"/>
    </location>
</feature>
<evidence type="ECO:0000256" key="1">
    <source>
        <dbReference type="SAM" id="MobiDB-lite"/>
    </source>
</evidence>
<protein>
    <submittedName>
        <fullName evidence="2">Uncharacterized protein</fullName>
    </submittedName>
</protein>
<dbReference type="AlphaFoldDB" id="A0A518FKY6"/>
<evidence type="ECO:0000313" key="2">
    <source>
        <dbReference type="EMBL" id="QDV16983.1"/>
    </source>
</evidence>
<accession>A0A518FKY6</accession>
<sequence length="88" mass="9619">MKLSYTTRSPVKHSFRPTGSSFTTKGAYVADLVTRTSDVELSIGDTIQVGDQFLTVVDIEGDEILFQLDTENPAERDASSGSNTRSCR</sequence>
<dbReference type="Proteomes" id="UP000320839">
    <property type="component" value="Chromosome"/>
</dbReference>
<evidence type="ECO:0000313" key="3">
    <source>
        <dbReference type="Proteomes" id="UP000320839"/>
    </source>
</evidence>